<comment type="caution">
    <text evidence="2">The sequence shown here is derived from an EMBL/GenBank/DDBJ whole genome shotgun (WGS) entry which is preliminary data.</text>
</comment>
<keyword evidence="3" id="KW-1185">Reference proteome</keyword>
<proteinExistence type="predicted"/>
<feature type="region of interest" description="Disordered" evidence="1">
    <location>
        <begin position="22"/>
        <end position="51"/>
    </location>
</feature>
<name>A0ABN1AD52_9ACTN</name>
<gene>
    <name evidence="2" type="ORF">GCM10009544_39420</name>
</gene>
<feature type="compositionally biased region" description="Pro residues" evidence="1">
    <location>
        <begin position="22"/>
        <end position="37"/>
    </location>
</feature>
<evidence type="ECO:0000313" key="3">
    <source>
        <dbReference type="Proteomes" id="UP001499895"/>
    </source>
</evidence>
<reference evidence="2 3" key="1">
    <citation type="journal article" date="2019" name="Int. J. Syst. Evol. Microbiol.">
        <title>The Global Catalogue of Microorganisms (GCM) 10K type strain sequencing project: providing services to taxonomists for standard genome sequencing and annotation.</title>
        <authorList>
            <consortium name="The Broad Institute Genomics Platform"/>
            <consortium name="The Broad Institute Genome Sequencing Center for Infectious Disease"/>
            <person name="Wu L."/>
            <person name="Ma J."/>
        </authorList>
    </citation>
    <scope>NUCLEOTIDE SEQUENCE [LARGE SCALE GENOMIC DNA]</scope>
    <source>
        <strain evidence="2 3">JCM 10649</strain>
    </source>
</reference>
<evidence type="ECO:0000313" key="2">
    <source>
        <dbReference type="EMBL" id="GAA0473548.1"/>
    </source>
</evidence>
<protein>
    <submittedName>
        <fullName evidence="2">Uncharacterized protein</fullName>
    </submittedName>
</protein>
<feature type="region of interest" description="Disordered" evidence="1">
    <location>
        <begin position="97"/>
        <end position="120"/>
    </location>
</feature>
<evidence type="ECO:0000256" key="1">
    <source>
        <dbReference type="SAM" id="MobiDB-lite"/>
    </source>
</evidence>
<dbReference type="EMBL" id="BAAAHB010000044">
    <property type="protein sequence ID" value="GAA0473548.1"/>
    <property type="molecule type" value="Genomic_DNA"/>
</dbReference>
<accession>A0ABN1AD52</accession>
<dbReference type="Proteomes" id="UP001499895">
    <property type="component" value="Unassembled WGS sequence"/>
</dbReference>
<sequence>MREFIRRWFEWMRALLAPAPVEPPAPPAEPARPADPPEPPHDESRPSPHGVHVWATAHGINMRISSKLLECTCPTPSRKAAPAKGTYVVDTRHDRVGEVMGHEGPRLQLRPPAGGREWEAHPDVTRPVTHTELSTHERRHA</sequence>
<organism evidence="2 3">
    <name type="scientific">Streptomyces stramineus</name>
    <dbReference type="NCBI Taxonomy" id="173861"/>
    <lineage>
        <taxon>Bacteria</taxon>
        <taxon>Bacillati</taxon>
        <taxon>Actinomycetota</taxon>
        <taxon>Actinomycetes</taxon>
        <taxon>Kitasatosporales</taxon>
        <taxon>Streptomycetaceae</taxon>
        <taxon>Streptomyces</taxon>
    </lineage>
</organism>